<dbReference type="Pfam" id="PF01074">
    <property type="entry name" value="Glyco_hydro_38N"/>
    <property type="match status" value="1"/>
</dbReference>
<evidence type="ECO:0000313" key="4">
    <source>
        <dbReference type="Proteomes" id="UP000688137"/>
    </source>
</evidence>
<reference evidence="3" key="1">
    <citation type="submission" date="2021-01" db="EMBL/GenBank/DDBJ databases">
        <authorList>
            <consortium name="Genoscope - CEA"/>
            <person name="William W."/>
        </authorList>
    </citation>
    <scope>NUCLEOTIDE SEQUENCE</scope>
</reference>
<dbReference type="AlphaFoldDB" id="A0A8S1L629"/>
<dbReference type="PANTHER" id="PTHR11607:SF3">
    <property type="entry name" value="LYSOSOMAL ALPHA-MANNOSIDASE"/>
    <property type="match status" value="1"/>
</dbReference>
<dbReference type="InterPro" id="IPR015341">
    <property type="entry name" value="Glyco_hydro_38_cen"/>
</dbReference>
<sequence length="912" mass="107390">MIILLIIISIVYGNFLGKVNKVKSDYLRVFLFPHSHDDVGWVRTMMEYYKDQNGVKQIINSYMEQLIHDKTKHFSQVEIAFFSIWWNEQNDKMKQNVKELVKNQQLEFLSGGWCMNDEATSYYEDIIDQMTLGHKFLLQNFNYIPSIGWQVDPFGHSNTQALFSNMMGFNAWFFGRIDQEDRQIRENKKELEFVIHPDSDQRHSILTHVNYYGYYSSPKGFDFDITNPNRQEVTNSNLQQKTEELAAYFKQQQTVYRGNILAHTLGMDFQWSDAASYFSQMDRVINQVNKNTEKYKMIIQYGTPKQYIQALNEQNITYPSQQEDFFPYADYPNQYWSGYFTSRSAFKGYVRRIGRYFQQVKYFYSFIKINNQCKSLCDDKNLKNLAEALGTAQHHDAITGTAKQYVNNDYIKMIEIAYQNMNNQISTLLNSLSNTKSITHTTCHFNGTNVCHSLFDPLIKNQTVILTIIDTKVNNNGMKEYLKIYVPDNLYIKATYEQNNPASGEILCLNGQCILYLLRIVGNSKFLHNFKLQTVESNKDTHIIKIEPEKISIDSDTKLFDKFKLNYNFYYSSSGAYVFKPDGYSHPYGDYVKAYKFTGNMVKQIYIEKTAIKAWVTNFDNDENIFYVDTFVDSIILQDYKGQEVVIQFLTDINNQQIFYTDSNGLTFQKRQVNHRDSWQMKVLEPVSGNYYPVNGAIMIKNQDEDQACAVINDRSQGGTSLSNGVIELMLHRRLNNDDYKGVNERLNEQEEVNNQLVGMRQMISHIIVFYNQKSNPNIVRRLQYQQDLQPLIYFSTQKQINYQYQQIQNKFITFIQQQTDDNLCKFYIEPWINENQYLVRVHNFREKGIQKLNFPPGLRFVETTLTGNQELKNWELNRIKWTDNYNKESSQQNYDEDQVGPMQIRTWIVTI</sequence>
<dbReference type="SMART" id="SM00872">
    <property type="entry name" value="Alpha-mann_mid"/>
    <property type="match status" value="1"/>
</dbReference>
<dbReference type="Pfam" id="PF09261">
    <property type="entry name" value="Alpha-mann_mid"/>
    <property type="match status" value="1"/>
</dbReference>
<dbReference type="InterPro" id="IPR050843">
    <property type="entry name" value="Glycosyl_Hydrlase_38"/>
</dbReference>
<proteinExistence type="predicted"/>
<evidence type="ECO:0000259" key="2">
    <source>
        <dbReference type="SMART" id="SM00872"/>
    </source>
</evidence>
<dbReference type="FunFam" id="1.20.1270.50:FF:000003">
    <property type="entry name" value="Alpha-mannosidase"/>
    <property type="match status" value="1"/>
</dbReference>
<dbReference type="FunFam" id="3.20.110.10:FF:000013">
    <property type="entry name" value="Uncharacterized protein"/>
    <property type="match status" value="1"/>
</dbReference>
<keyword evidence="1" id="KW-1015">Disulfide bond</keyword>
<dbReference type="FunFam" id="1.20.1270.50:FF:000002">
    <property type="entry name" value="Alpha-mannosidase"/>
    <property type="match status" value="1"/>
</dbReference>
<dbReference type="Pfam" id="PF07748">
    <property type="entry name" value="Glyco_hydro_38C"/>
    <property type="match status" value="1"/>
</dbReference>
<gene>
    <name evidence="3" type="ORF">PPRIM_AZ9-3.1.T0340061</name>
</gene>
<organism evidence="3 4">
    <name type="scientific">Paramecium primaurelia</name>
    <dbReference type="NCBI Taxonomy" id="5886"/>
    <lineage>
        <taxon>Eukaryota</taxon>
        <taxon>Sar</taxon>
        <taxon>Alveolata</taxon>
        <taxon>Ciliophora</taxon>
        <taxon>Intramacronucleata</taxon>
        <taxon>Oligohymenophorea</taxon>
        <taxon>Peniculida</taxon>
        <taxon>Parameciidae</taxon>
        <taxon>Paramecium</taxon>
    </lineage>
</organism>
<dbReference type="InterPro" id="IPR011682">
    <property type="entry name" value="Glyco_hydro_38_C"/>
</dbReference>
<dbReference type="GO" id="GO:0004559">
    <property type="term" value="F:alpha-mannosidase activity"/>
    <property type="evidence" value="ECO:0007669"/>
    <property type="project" value="InterPro"/>
</dbReference>
<comment type="caution">
    <text evidence="3">The sequence shown here is derived from an EMBL/GenBank/DDBJ whole genome shotgun (WGS) entry which is preliminary data.</text>
</comment>
<dbReference type="GO" id="GO:0006013">
    <property type="term" value="P:mannose metabolic process"/>
    <property type="evidence" value="ECO:0007669"/>
    <property type="project" value="InterPro"/>
</dbReference>
<dbReference type="InterPro" id="IPR000602">
    <property type="entry name" value="Glyco_hydro_38_N"/>
</dbReference>
<dbReference type="FunFam" id="2.70.98.30:FF:000011">
    <property type="entry name" value="Uncharacterized protein"/>
    <property type="match status" value="1"/>
</dbReference>
<feature type="domain" description="Glycoside hydrolase family 38 central" evidence="2">
    <location>
        <begin position="334"/>
        <end position="414"/>
    </location>
</feature>
<evidence type="ECO:0000256" key="1">
    <source>
        <dbReference type="ARBA" id="ARBA00023157"/>
    </source>
</evidence>
<dbReference type="PANTHER" id="PTHR11607">
    <property type="entry name" value="ALPHA-MANNOSIDASE"/>
    <property type="match status" value="1"/>
</dbReference>
<dbReference type="Proteomes" id="UP000688137">
    <property type="component" value="Unassembled WGS sequence"/>
</dbReference>
<evidence type="ECO:0000313" key="3">
    <source>
        <dbReference type="EMBL" id="CAD8062927.1"/>
    </source>
</evidence>
<accession>A0A8S1L629</accession>
<protein>
    <recommendedName>
        <fullName evidence="2">Glycoside hydrolase family 38 central domain-containing protein</fullName>
    </recommendedName>
</protein>
<dbReference type="OMA" id="QSYSYYA"/>
<keyword evidence="4" id="KW-1185">Reference proteome</keyword>
<dbReference type="EMBL" id="CAJJDM010000033">
    <property type="protein sequence ID" value="CAD8062927.1"/>
    <property type="molecule type" value="Genomic_DNA"/>
</dbReference>
<name>A0A8S1L629_PARPR</name>